<proteinExistence type="predicted"/>
<evidence type="ECO:0000313" key="2">
    <source>
        <dbReference type="Proteomes" id="UP000005239"/>
    </source>
</evidence>
<accession>A0A8R1UL43</accession>
<keyword evidence="2" id="KW-1185">Reference proteome</keyword>
<reference evidence="2" key="1">
    <citation type="journal article" date="2008" name="Nat. Genet.">
        <title>The Pristionchus pacificus genome provides a unique perspective on nematode lifestyle and parasitism.</title>
        <authorList>
            <person name="Dieterich C."/>
            <person name="Clifton S.W."/>
            <person name="Schuster L.N."/>
            <person name="Chinwalla A."/>
            <person name="Delehaunty K."/>
            <person name="Dinkelacker I."/>
            <person name="Fulton L."/>
            <person name="Fulton R."/>
            <person name="Godfrey J."/>
            <person name="Minx P."/>
            <person name="Mitreva M."/>
            <person name="Roeseler W."/>
            <person name="Tian H."/>
            <person name="Witte H."/>
            <person name="Yang S.P."/>
            <person name="Wilson R.K."/>
            <person name="Sommer R.J."/>
        </authorList>
    </citation>
    <scope>NUCLEOTIDE SEQUENCE [LARGE SCALE GENOMIC DNA]</scope>
    <source>
        <strain evidence="2">PS312</strain>
    </source>
</reference>
<gene>
    <name evidence="1" type="primary">WBGene00206164</name>
</gene>
<name>A0A2A6CJ52_PRIPA</name>
<dbReference type="EnsemblMetazoa" id="PPA33304.1">
    <property type="protein sequence ID" value="PPA33304.1"/>
    <property type="gene ID" value="WBGene00206164"/>
</dbReference>
<accession>A0A2A6CJ52</accession>
<organism evidence="1 2">
    <name type="scientific">Pristionchus pacificus</name>
    <name type="common">Parasitic nematode worm</name>
    <dbReference type="NCBI Taxonomy" id="54126"/>
    <lineage>
        <taxon>Eukaryota</taxon>
        <taxon>Metazoa</taxon>
        <taxon>Ecdysozoa</taxon>
        <taxon>Nematoda</taxon>
        <taxon>Chromadorea</taxon>
        <taxon>Rhabditida</taxon>
        <taxon>Rhabditina</taxon>
        <taxon>Diplogasteromorpha</taxon>
        <taxon>Diplogasteroidea</taxon>
        <taxon>Neodiplogasteridae</taxon>
        <taxon>Pristionchus</taxon>
    </lineage>
</organism>
<dbReference type="AlphaFoldDB" id="A0A2A6CJ52"/>
<evidence type="ECO:0000313" key="1">
    <source>
        <dbReference type="EnsemblMetazoa" id="PPA33304.1"/>
    </source>
</evidence>
<protein>
    <submittedName>
        <fullName evidence="1">Uncharacterized protein</fullName>
    </submittedName>
</protein>
<dbReference type="Proteomes" id="UP000005239">
    <property type="component" value="Unassembled WGS sequence"/>
</dbReference>
<reference evidence="1" key="2">
    <citation type="submission" date="2022-06" db="UniProtKB">
        <authorList>
            <consortium name="EnsemblMetazoa"/>
        </authorList>
    </citation>
    <scope>IDENTIFICATION</scope>
    <source>
        <strain evidence="1">PS312</strain>
    </source>
</reference>
<sequence length="87" mass="8824">MASQCPASAFCVAATPCNFAVPPMISETTITCGNGFIMFIDTDPATGALLAHPSDGEVTCVNGVWTDIAGMPAVAVQLNPPVHLGCS</sequence>